<evidence type="ECO:0000313" key="2">
    <source>
        <dbReference type="Proteomes" id="UP000267029"/>
    </source>
</evidence>
<protein>
    <submittedName>
        <fullName evidence="1">Uncharacterized protein</fullName>
    </submittedName>
</protein>
<dbReference type="AlphaFoldDB" id="A0A0R3U7Q8"/>
<accession>A0A0R3U7Q8</accession>
<gene>
    <name evidence="1" type="ORF">MCOS_LOCUS2872</name>
</gene>
<name>A0A0R3U7Q8_MESCO</name>
<keyword evidence="2" id="KW-1185">Reference proteome</keyword>
<evidence type="ECO:0000313" key="1">
    <source>
        <dbReference type="EMBL" id="VDD76869.1"/>
    </source>
</evidence>
<sequence>MNGFDTHSLIKGHTFSHTNDYCDNGRTATRPVFVGPSQSHQLCLRVSRLDTSPVRSYVPERTQPHRSRNSCGHVSSHCDEDAVPEIEILMQCVTTSQGESRHQSAEVVGLGVSRRKAIPNVFTLEQQNGTRRDADVGGGSDYDAGDSGGERWCPQYCVPSCANHATRNSRV</sequence>
<dbReference type="EMBL" id="UXSR01000536">
    <property type="protein sequence ID" value="VDD76869.1"/>
    <property type="molecule type" value="Genomic_DNA"/>
</dbReference>
<dbReference type="Proteomes" id="UP000267029">
    <property type="component" value="Unassembled WGS sequence"/>
</dbReference>
<proteinExistence type="predicted"/>
<reference evidence="1 2" key="1">
    <citation type="submission" date="2018-10" db="EMBL/GenBank/DDBJ databases">
        <authorList>
            <consortium name="Pathogen Informatics"/>
        </authorList>
    </citation>
    <scope>NUCLEOTIDE SEQUENCE [LARGE SCALE GENOMIC DNA]</scope>
</reference>
<organism evidence="1 2">
    <name type="scientific">Mesocestoides corti</name>
    <name type="common">Flatworm</name>
    <dbReference type="NCBI Taxonomy" id="53468"/>
    <lineage>
        <taxon>Eukaryota</taxon>
        <taxon>Metazoa</taxon>
        <taxon>Spiralia</taxon>
        <taxon>Lophotrochozoa</taxon>
        <taxon>Platyhelminthes</taxon>
        <taxon>Cestoda</taxon>
        <taxon>Eucestoda</taxon>
        <taxon>Cyclophyllidea</taxon>
        <taxon>Mesocestoididae</taxon>
        <taxon>Mesocestoides</taxon>
    </lineage>
</organism>